<dbReference type="InterPro" id="IPR009057">
    <property type="entry name" value="Homeodomain-like_sf"/>
</dbReference>
<evidence type="ECO:0000256" key="1">
    <source>
        <dbReference type="ARBA" id="ARBA00022723"/>
    </source>
</evidence>
<dbReference type="EMBL" id="CP136890">
    <property type="protein sequence ID" value="WOK92764.1"/>
    <property type="molecule type" value="Genomic_DNA"/>
</dbReference>
<keyword evidence="2 4" id="KW-0863">Zinc-finger</keyword>
<accession>A0AAQ3JMJ0</accession>
<dbReference type="SMART" id="SM00249">
    <property type="entry name" value="PHD"/>
    <property type="match status" value="1"/>
</dbReference>
<gene>
    <name evidence="8" type="ORF">Cni_G01455</name>
</gene>
<feature type="region of interest" description="Disordered" evidence="5">
    <location>
        <begin position="897"/>
        <end position="926"/>
    </location>
</feature>
<organism evidence="8 9">
    <name type="scientific">Canna indica</name>
    <name type="common">Indian-shot</name>
    <dbReference type="NCBI Taxonomy" id="4628"/>
    <lineage>
        <taxon>Eukaryota</taxon>
        <taxon>Viridiplantae</taxon>
        <taxon>Streptophyta</taxon>
        <taxon>Embryophyta</taxon>
        <taxon>Tracheophyta</taxon>
        <taxon>Spermatophyta</taxon>
        <taxon>Magnoliopsida</taxon>
        <taxon>Liliopsida</taxon>
        <taxon>Zingiberales</taxon>
        <taxon>Cannaceae</taxon>
        <taxon>Canna</taxon>
    </lineage>
</organism>
<evidence type="ECO:0000256" key="4">
    <source>
        <dbReference type="PROSITE-ProRule" id="PRU00146"/>
    </source>
</evidence>
<feature type="compositionally biased region" description="Polar residues" evidence="5">
    <location>
        <begin position="115"/>
        <end position="125"/>
    </location>
</feature>
<evidence type="ECO:0000313" key="8">
    <source>
        <dbReference type="EMBL" id="WOK92764.1"/>
    </source>
</evidence>
<dbReference type="SUPFAM" id="SSF57903">
    <property type="entry name" value="FYVE/PHD zinc finger"/>
    <property type="match status" value="1"/>
</dbReference>
<dbReference type="SUPFAM" id="SSF46689">
    <property type="entry name" value="Homeodomain-like"/>
    <property type="match status" value="1"/>
</dbReference>
<dbReference type="CDD" id="cd11660">
    <property type="entry name" value="SANT_TRF"/>
    <property type="match status" value="1"/>
</dbReference>
<keyword evidence="9" id="KW-1185">Reference proteome</keyword>
<dbReference type="GO" id="GO:0008270">
    <property type="term" value="F:zinc ion binding"/>
    <property type="evidence" value="ECO:0007669"/>
    <property type="project" value="UniProtKB-KW"/>
</dbReference>
<protein>
    <recommendedName>
        <fullName evidence="10">PHD-type domain-containing protein</fullName>
    </recommendedName>
</protein>
<feature type="region of interest" description="Disordered" evidence="5">
    <location>
        <begin position="110"/>
        <end position="136"/>
    </location>
</feature>
<evidence type="ECO:0000259" key="7">
    <source>
        <dbReference type="PROSITE" id="PS50090"/>
    </source>
</evidence>
<feature type="domain" description="Myb-like" evidence="7">
    <location>
        <begin position="634"/>
        <end position="682"/>
    </location>
</feature>
<dbReference type="InterPro" id="IPR011011">
    <property type="entry name" value="Znf_FYVE_PHD"/>
</dbReference>
<evidence type="ECO:0000256" key="2">
    <source>
        <dbReference type="ARBA" id="ARBA00022771"/>
    </source>
</evidence>
<feature type="region of interest" description="Disordered" evidence="5">
    <location>
        <begin position="357"/>
        <end position="379"/>
    </location>
</feature>
<evidence type="ECO:0000256" key="5">
    <source>
        <dbReference type="SAM" id="MobiDB-lite"/>
    </source>
</evidence>
<feature type="region of interest" description="Disordered" evidence="5">
    <location>
        <begin position="293"/>
        <end position="343"/>
    </location>
</feature>
<dbReference type="Gene3D" id="3.30.40.10">
    <property type="entry name" value="Zinc/RING finger domain, C3HC4 (zinc finger)"/>
    <property type="match status" value="1"/>
</dbReference>
<evidence type="ECO:0000256" key="3">
    <source>
        <dbReference type="ARBA" id="ARBA00022833"/>
    </source>
</evidence>
<keyword evidence="1" id="KW-0479">Metal-binding</keyword>
<dbReference type="PROSITE" id="PS50016">
    <property type="entry name" value="ZF_PHD_2"/>
    <property type="match status" value="1"/>
</dbReference>
<feature type="domain" description="PHD-type" evidence="6">
    <location>
        <begin position="34"/>
        <end position="84"/>
    </location>
</feature>
<evidence type="ECO:0000259" key="6">
    <source>
        <dbReference type="PROSITE" id="PS50016"/>
    </source>
</evidence>
<dbReference type="PROSITE" id="PS50090">
    <property type="entry name" value="MYB_LIKE"/>
    <property type="match status" value="1"/>
</dbReference>
<proteinExistence type="predicted"/>
<dbReference type="InterPro" id="IPR013083">
    <property type="entry name" value="Znf_RING/FYVE/PHD"/>
</dbReference>
<evidence type="ECO:0008006" key="10">
    <source>
        <dbReference type="Google" id="ProtNLM"/>
    </source>
</evidence>
<dbReference type="Proteomes" id="UP001327560">
    <property type="component" value="Chromosome 1"/>
</dbReference>
<dbReference type="AlphaFoldDB" id="A0AAQ3JMJ0"/>
<reference evidence="8 9" key="1">
    <citation type="submission" date="2023-10" db="EMBL/GenBank/DDBJ databases">
        <title>Chromosome-scale genome assembly provides insights into flower coloration mechanisms of Canna indica.</title>
        <authorList>
            <person name="Li C."/>
        </authorList>
    </citation>
    <scope>NUCLEOTIDE SEQUENCE [LARGE SCALE GENOMIC DNA]</scope>
    <source>
        <tissue evidence="8">Flower</tissue>
    </source>
</reference>
<dbReference type="InterPro" id="IPR001965">
    <property type="entry name" value="Znf_PHD"/>
</dbReference>
<dbReference type="Gene3D" id="1.10.10.60">
    <property type="entry name" value="Homeodomain-like"/>
    <property type="match status" value="1"/>
</dbReference>
<dbReference type="InterPro" id="IPR019786">
    <property type="entry name" value="Zinc_finger_PHD-type_CS"/>
</dbReference>
<name>A0AAQ3JMJ0_9LILI</name>
<dbReference type="InterPro" id="IPR019787">
    <property type="entry name" value="Znf_PHD-finger"/>
</dbReference>
<sequence length="1000" mass="109908">MMGQKVLITYKRKRLSANANPVNVTADSTVKTAGEDCFRCGSVDVNENLLVCYSCAGSYHLRCIDSPSEYIPEERWLCSSCTKRYDFEVSIQQHPHPSDNIIENKIVGESETTSKESPQNVLSHSRSSKDNSREQSPFLVEPLIKKIKDAASTDNLGTDLGSVCGIEETSRCESTNLKTVGRSNSTHLNTLTERNTGSRFSEECVSVVGSSLRSGIMQNDDYRKENSGTSLITFHRRAKKKKDVADGSISKNPMGEKKQSLMVASSSHELGDSYKCTDSTIFLVEDEPSQLQKVQQDIQKSRKNAGVEPKLAGQGNAGDKSCPQRPDMDSQDAVPSQPPENVFHCQSDKSIGISTSDTIEDPMLPHKSKQSGMVGTDTPMREEKGIDLALEERVLVSGRELFVVAPSVPNSEPSKPVADVAENFLESQSSSSQNCAVVIVGEETNGRAKGSQWMQAHDKALEEAKGVNPSTHMDTSRIDCKLASGGRVSSVDPISLSANIQHNKGVSKECKNQISRLPERLLMTKSNSSTYGKQRHEGASVSSSMYTNFLDLSLPLDSEAQDASTIALQTMSLPLDSSVYDTVKKYNRQLRWHSMAEDASVSRQSRMYENDLIGSQVQKEITMLDKFHRFSHEWSEEELDFLWIGVRRHGLNNWTAILRDPKLCFLESRFPEDLAEQWDKEQVKLLSGTLYPPVRASPDVSGPFGMDDSCWGKTATSNLCNEKVVSSYLEFSALRAETKLSLGGVYVQSENDTMRKNPHLSGMSLPNSVAIKNSMVGPLTGSNLIGSSNPRAGTRHQRAFRKRYTMYDCDSSPSPQKPVEKVAPEQRSINSSLPHWLKEVLTMSQRQSSFPLPPAVSNLCSASMVNNDERVGVFPVADEPPVLPKDSRVRGILKRKNAASRKNAGGVKMSDSRVSRKNAGGINMSDNSVSMDNPLLQKRFSLLPNLGLTSKPTLVGPGPSDDILDLNNSNVDPIGPNNLVVIDSDASSEETISDNQGSRW</sequence>
<dbReference type="InterPro" id="IPR001005">
    <property type="entry name" value="SANT/Myb"/>
</dbReference>
<dbReference type="PROSITE" id="PS01359">
    <property type="entry name" value="ZF_PHD_1"/>
    <property type="match status" value="1"/>
</dbReference>
<keyword evidence="3" id="KW-0862">Zinc</keyword>
<evidence type="ECO:0000313" key="9">
    <source>
        <dbReference type="Proteomes" id="UP001327560"/>
    </source>
</evidence>
<dbReference type="Pfam" id="PF00628">
    <property type="entry name" value="PHD"/>
    <property type="match status" value="1"/>
</dbReference>